<dbReference type="AlphaFoldDB" id="A0A194X7I8"/>
<feature type="compositionally biased region" description="Polar residues" evidence="12">
    <location>
        <begin position="371"/>
        <end position="435"/>
    </location>
</feature>
<reference evidence="15 16" key="1">
    <citation type="submission" date="2015-10" db="EMBL/GenBank/DDBJ databases">
        <title>Full genome of DAOMC 229536 Phialocephala scopiformis, a fungal endophyte of spruce producing the potent anti-insectan compound rugulosin.</title>
        <authorList>
            <consortium name="DOE Joint Genome Institute"/>
            <person name="Walker A.K."/>
            <person name="Frasz S.L."/>
            <person name="Seifert K.A."/>
            <person name="Miller J.D."/>
            <person name="Mondo S.J."/>
            <person name="Labutti K."/>
            <person name="Lipzen A."/>
            <person name="Dockter R."/>
            <person name="Kennedy M."/>
            <person name="Grigoriev I.V."/>
            <person name="Spatafora J.W."/>
        </authorList>
    </citation>
    <scope>NUCLEOTIDE SEQUENCE [LARGE SCALE GENOMIC DNA]</scope>
    <source>
        <strain evidence="15 16">CBS 120377</strain>
    </source>
</reference>
<sequence>MAARKLQQEVDKCFKKVEEGVQEFESIYDKIASAANPAQKEKLEDNLKREIKKLQRLRDQIKTWAASNDIKDKGPLIEKRKLIETQMEKFKAVEKAMKTKAYSKEGLSATTKLDPKEQAKSDAYSFLSDMVEELERQIETLETEQVQLNSSMKKGKSQSKVSDRVAEIDRITERHKWHQNRLELIKRSLENGVLETEQVNEMEDSIKFYVAEGQNDNYEGEDETLYDDLNLQEEEDNYGMNNDDRVSSQDTQSIQDDAPELESRSNSIPSKGKAAPEPPIAALRRPSTQLKSPLPGLATLHTASTGNTNGSGNQMKPAAVPTRAPGETLKYASAAAAAAASDKLGIAPLPPPPEALPPAATSLTHPPLPSQAATASPTILNSQPTSLSQTPVTRSSIPASVPVSDTPSSSQTKSPALSQSSTAPSGTGVSQSQNAERPDSTRPATSRASSGKAPAVTAPHTNGITNGVKPAPVEDPDESIYHLPSGLQDLLQSFEATQRRVTSPPSQSTQRMLSASITTSPDALDALAPRNYKPKHPVRTAPYYPQELDPVFDDPRLYSRIDPDTLFYVFYYKQETYQQYLAAKALKDQSWRFHKQYQTWFQRHEEPKTITEEFEQGTYRFFDYESTWMNRRKADFKFAYKFLEDDV</sequence>
<keyword evidence="5 10" id="KW-0678">Repressor</keyword>
<keyword evidence="8 10" id="KW-0804">Transcription</keyword>
<feature type="coiled-coil region" evidence="11">
    <location>
        <begin position="124"/>
        <end position="151"/>
    </location>
</feature>
<comment type="similarity">
    <text evidence="3 10">Belongs to the CNOT2/3/5 family.</text>
</comment>
<dbReference type="KEGG" id="psco:LY89DRAFT_587107"/>
<dbReference type="InterPro" id="IPR007207">
    <property type="entry name" value="Not_N"/>
</dbReference>
<evidence type="ECO:0000256" key="6">
    <source>
        <dbReference type="ARBA" id="ARBA00022553"/>
    </source>
</evidence>
<feature type="compositionally biased region" description="Acidic residues" evidence="12">
    <location>
        <begin position="218"/>
        <end position="237"/>
    </location>
</feature>
<dbReference type="GO" id="GO:0000932">
    <property type="term" value="C:P-body"/>
    <property type="evidence" value="ECO:0007669"/>
    <property type="project" value="UniProtKB-UniRule"/>
</dbReference>
<feature type="coiled-coil region" evidence="11">
    <location>
        <begin position="40"/>
        <end position="67"/>
    </location>
</feature>
<evidence type="ECO:0000256" key="10">
    <source>
        <dbReference type="PIRNR" id="PIRNR005290"/>
    </source>
</evidence>
<accession>A0A194X7I8</accession>
<dbReference type="Proteomes" id="UP000070700">
    <property type="component" value="Unassembled WGS sequence"/>
</dbReference>
<dbReference type="FunCoup" id="A0A194X7I8">
    <property type="interactions" value="420"/>
</dbReference>
<dbReference type="InterPro" id="IPR038635">
    <property type="entry name" value="CCR4-NOT_su2/3/5_C_sf"/>
</dbReference>
<evidence type="ECO:0000256" key="1">
    <source>
        <dbReference type="ARBA" id="ARBA00004123"/>
    </source>
</evidence>
<proteinExistence type="inferred from homology"/>
<dbReference type="GO" id="GO:0030015">
    <property type="term" value="C:CCR4-NOT core complex"/>
    <property type="evidence" value="ECO:0007669"/>
    <property type="project" value="UniProtKB-UniRule"/>
</dbReference>
<keyword evidence="16" id="KW-1185">Reference proteome</keyword>
<dbReference type="GO" id="GO:0005634">
    <property type="term" value="C:nucleus"/>
    <property type="evidence" value="ECO:0007669"/>
    <property type="project" value="UniProtKB-SubCell"/>
</dbReference>
<comment type="function">
    <text evidence="10">Acts as component of the CCR4-NOT core complex, which in the nucleus seems to be a general transcription factor, and in the cytoplasm the major mRNA deadenylase involved in mRNA turnover. The NOT protein subcomplex negatively regulates the basal and activated transcription of many genes. Preferentially affects TC-type TATA element-dependent transcription. Could directly or indirectly inhibit component(s) of the general transcription machinery.</text>
</comment>
<dbReference type="EMBL" id="KQ947417">
    <property type="protein sequence ID" value="KUJ15772.1"/>
    <property type="molecule type" value="Genomic_DNA"/>
</dbReference>
<evidence type="ECO:0000256" key="3">
    <source>
        <dbReference type="ARBA" id="ARBA00007682"/>
    </source>
</evidence>
<organism evidence="15 16">
    <name type="scientific">Mollisia scopiformis</name>
    <name type="common">Conifer needle endophyte fungus</name>
    <name type="synonym">Phialocephala scopiformis</name>
    <dbReference type="NCBI Taxonomy" id="149040"/>
    <lineage>
        <taxon>Eukaryota</taxon>
        <taxon>Fungi</taxon>
        <taxon>Dikarya</taxon>
        <taxon>Ascomycota</taxon>
        <taxon>Pezizomycotina</taxon>
        <taxon>Leotiomycetes</taxon>
        <taxon>Helotiales</taxon>
        <taxon>Mollisiaceae</taxon>
        <taxon>Mollisia</taxon>
    </lineage>
</organism>
<feature type="region of interest" description="Disordered" evidence="12">
    <location>
        <begin position="344"/>
        <end position="479"/>
    </location>
</feature>
<dbReference type="InterPro" id="IPR040168">
    <property type="entry name" value="Not2/3/5"/>
</dbReference>
<dbReference type="Pfam" id="PF04065">
    <property type="entry name" value="Not3"/>
    <property type="match status" value="1"/>
</dbReference>
<feature type="region of interest" description="Disordered" evidence="12">
    <location>
        <begin position="213"/>
        <end position="326"/>
    </location>
</feature>
<feature type="compositionally biased region" description="Polar residues" evidence="12">
    <location>
        <begin position="301"/>
        <end position="314"/>
    </location>
</feature>
<keyword evidence="4 10" id="KW-0963">Cytoplasm</keyword>
<dbReference type="InterPro" id="IPR007282">
    <property type="entry name" value="NOT2/3/5_C"/>
</dbReference>
<evidence type="ECO:0000256" key="5">
    <source>
        <dbReference type="ARBA" id="ARBA00022491"/>
    </source>
</evidence>
<dbReference type="FunFam" id="2.30.30.1020:FF:000006">
    <property type="entry name" value="CCR4-NOT transcription complex, subunit 3"/>
    <property type="match status" value="1"/>
</dbReference>
<evidence type="ECO:0000256" key="7">
    <source>
        <dbReference type="ARBA" id="ARBA00023015"/>
    </source>
</evidence>
<feature type="domain" description="CCR4-Not complex component Not N-terminal" evidence="13">
    <location>
        <begin position="3"/>
        <end position="232"/>
    </location>
</feature>
<dbReference type="InParanoid" id="A0A194X7I8"/>
<comment type="subcellular location">
    <subcellularLocation>
        <location evidence="2 10">Cytoplasm</location>
    </subcellularLocation>
    <subcellularLocation>
        <location evidence="1 10">Nucleus</location>
    </subcellularLocation>
</comment>
<keyword evidence="10" id="KW-0010">Activator</keyword>
<keyword evidence="6" id="KW-0597">Phosphoprotein</keyword>
<dbReference type="RefSeq" id="XP_018070127.1">
    <property type="nucleotide sequence ID" value="XM_018209407.1"/>
</dbReference>
<protein>
    <recommendedName>
        <fullName evidence="10">General negative regulator of transcription subunit</fullName>
    </recommendedName>
</protein>
<dbReference type="GeneID" id="28819133"/>
<dbReference type="Gene3D" id="2.30.30.1020">
    <property type="entry name" value="CCR4-NOT complex subunit 2/3/5, C-terminal domain"/>
    <property type="match status" value="1"/>
</dbReference>
<dbReference type="GO" id="GO:0000289">
    <property type="term" value="P:nuclear-transcribed mRNA poly(A) tail shortening"/>
    <property type="evidence" value="ECO:0007669"/>
    <property type="project" value="EnsemblFungi"/>
</dbReference>
<name>A0A194X7I8_MOLSC</name>
<evidence type="ECO:0000256" key="9">
    <source>
        <dbReference type="ARBA" id="ARBA00023242"/>
    </source>
</evidence>
<evidence type="ECO:0000256" key="8">
    <source>
        <dbReference type="ARBA" id="ARBA00023163"/>
    </source>
</evidence>
<dbReference type="PIRSF" id="PIRSF005290">
    <property type="entry name" value="NOT_su_3_5"/>
    <property type="match status" value="1"/>
</dbReference>
<dbReference type="PANTHER" id="PTHR23326">
    <property type="entry name" value="CCR4 NOT-RELATED"/>
    <property type="match status" value="1"/>
</dbReference>
<dbReference type="Pfam" id="PF04153">
    <property type="entry name" value="NOT2_3_5_C"/>
    <property type="match status" value="1"/>
</dbReference>
<keyword evidence="9 10" id="KW-0539">Nucleus</keyword>
<evidence type="ECO:0000256" key="11">
    <source>
        <dbReference type="SAM" id="Coils"/>
    </source>
</evidence>
<dbReference type="GO" id="GO:0006355">
    <property type="term" value="P:regulation of DNA-templated transcription"/>
    <property type="evidence" value="ECO:0007669"/>
    <property type="project" value="InterPro"/>
</dbReference>
<evidence type="ECO:0000313" key="15">
    <source>
        <dbReference type="EMBL" id="KUJ15772.1"/>
    </source>
</evidence>
<feature type="domain" description="NOT2/NOT3/NOT5 C-terminal" evidence="14">
    <location>
        <begin position="517"/>
        <end position="643"/>
    </location>
</feature>
<evidence type="ECO:0000256" key="2">
    <source>
        <dbReference type="ARBA" id="ARBA00004496"/>
    </source>
</evidence>
<evidence type="ECO:0000313" key="16">
    <source>
        <dbReference type="Proteomes" id="UP000070700"/>
    </source>
</evidence>
<gene>
    <name evidence="15" type="ORF">LY89DRAFT_587107</name>
</gene>
<dbReference type="InterPro" id="IPR012270">
    <property type="entry name" value="CCR4-NOT_su3/5"/>
</dbReference>
<keyword evidence="7 10" id="KW-0805">Transcription regulation</keyword>
<evidence type="ECO:0000259" key="13">
    <source>
        <dbReference type="Pfam" id="PF04065"/>
    </source>
</evidence>
<dbReference type="OrthoDB" id="293823at2759"/>
<evidence type="ECO:0000256" key="12">
    <source>
        <dbReference type="SAM" id="MobiDB-lite"/>
    </source>
</evidence>
<evidence type="ECO:0000259" key="14">
    <source>
        <dbReference type="Pfam" id="PF04153"/>
    </source>
</evidence>
<evidence type="ECO:0000256" key="4">
    <source>
        <dbReference type="ARBA" id="ARBA00022490"/>
    </source>
</evidence>
<dbReference type="STRING" id="149040.A0A194X7I8"/>
<keyword evidence="11" id="KW-0175">Coiled coil</keyword>